<sequence>MPETFLPRCEVDFTMPLATMSNTVVRSVSIEQHEDSDRVEKFVRYVAKCQYKVEIDYIQCADLEVDTMDPSINPDTEMATVPELHQPAFQPAGIAQLHDGYRIDFHESETGLGRKDDSSSDEDEEKAHKMPIIQIDMKNYGY</sequence>
<dbReference type="Proteomes" id="UP000095283">
    <property type="component" value="Unplaced"/>
</dbReference>
<organism evidence="3 4">
    <name type="scientific">Heterorhabditis bacteriophora</name>
    <name type="common">Entomopathogenic nematode worm</name>
    <dbReference type="NCBI Taxonomy" id="37862"/>
    <lineage>
        <taxon>Eukaryota</taxon>
        <taxon>Metazoa</taxon>
        <taxon>Ecdysozoa</taxon>
        <taxon>Nematoda</taxon>
        <taxon>Chromadorea</taxon>
        <taxon>Rhabditida</taxon>
        <taxon>Rhabditina</taxon>
        <taxon>Rhabditomorpha</taxon>
        <taxon>Strongyloidea</taxon>
        <taxon>Heterorhabditidae</taxon>
        <taxon>Heterorhabditis</taxon>
    </lineage>
</organism>
<feature type="domain" description="MHD" evidence="2">
    <location>
        <begin position="1"/>
        <end position="56"/>
    </location>
</feature>
<dbReference type="WBParaSite" id="Hba_16210">
    <property type="protein sequence ID" value="Hba_16210"/>
    <property type="gene ID" value="Hba_16210"/>
</dbReference>
<feature type="compositionally biased region" description="Basic and acidic residues" evidence="1">
    <location>
        <begin position="106"/>
        <end position="118"/>
    </location>
</feature>
<accession>A0A1I7XFC1</accession>
<feature type="region of interest" description="Disordered" evidence="1">
    <location>
        <begin position="106"/>
        <end position="130"/>
    </location>
</feature>
<reference evidence="4" key="1">
    <citation type="submission" date="2016-11" db="UniProtKB">
        <authorList>
            <consortium name="WormBaseParasite"/>
        </authorList>
    </citation>
    <scope>IDENTIFICATION</scope>
</reference>
<dbReference type="InterPro" id="IPR028565">
    <property type="entry name" value="MHD"/>
</dbReference>
<keyword evidence="3" id="KW-1185">Reference proteome</keyword>
<name>A0A1I7XFC1_HETBA</name>
<protein>
    <submittedName>
        <fullName evidence="4">MHD domain-containing protein</fullName>
    </submittedName>
</protein>
<dbReference type="PROSITE" id="PS51072">
    <property type="entry name" value="MHD"/>
    <property type="match status" value="1"/>
</dbReference>
<evidence type="ECO:0000313" key="3">
    <source>
        <dbReference type="Proteomes" id="UP000095283"/>
    </source>
</evidence>
<evidence type="ECO:0000259" key="2">
    <source>
        <dbReference type="PROSITE" id="PS51072"/>
    </source>
</evidence>
<evidence type="ECO:0000313" key="4">
    <source>
        <dbReference type="WBParaSite" id="Hba_16210"/>
    </source>
</evidence>
<proteinExistence type="predicted"/>
<evidence type="ECO:0000256" key="1">
    <source>
        <dbReference type="SAM" id="MobiDB-lite"/>
    </source>
</evidence>
<dbReference type="AlphaFoldDB" id="A0A1I7XFC1"/>